<evidence type="ECO:0000256" key="2">
    <source>
        <dbReference type="ARBA" id="ARBA00022679"/>
    </source>
</evidence>
<reference evidence="6 7" key="1">
    <citation type="submission" date="2018-11" db="EMBL/GenBank/DDBJ databases">
        <authorList>
            <person name="Da X."/>
        </authorList>
    </citation>
    <scope>NUCLEOTIDE SEQUENCE [LARGE SCALE GENOMIC DNA]</scope>
    <source>
        <strain evidence="6 7">S14-144</strain>
    </source>
</reference>
<evidence type="ECO:0000313" key="6">
    <source>
        <dbReference type="EMBL" id="AZI58929.1"/>
    </source>
</evidence>
<comment type="similarity">
    <text evidence="1 4">Belongs to the acetyltransferase Eis family.</text>
</comment>
<comment type="subunit">
    <text evidence="4">Homohexamer; trimer of dimers.</text>
</comment>
<evidence type="ECO:0000256" key="3">
    <source>
        <dbReference type="ARBA" id="ARBA00023315"/>
    </source>
</evidence>
<dbReference type="InterPro" id="IPR000182">
    <property type="entry name" value="GNAT_dom"/>
</dbReference>
<dbReference type="Pfam" id="PF13530">
    <property type="entry name" value="SCP2_2"/>
    <property type="match status" value="1"/>
</dbReference>
<organism evidence="6 7">
    <name type="scientific">Nakamurella antarctica</name>
    <dbReference type="NCBI Taxonomy" id="1902245"/>
    <lineage>
        <taxon>Bacteria</taxon>
        <taxon>Bacillati</taxon>
        <taxon>Actinomycetota</taxon>
        <taxon>Actinomycetes</taxon>
        <taxon>Nakamurellales</taxon>
        <taxon>Nakamurellaceae</taxon>
        <taxon>Nakamurella</taxon>
    </lineage>
</organism>
<comment type="caution">
    <text evidence="4">Lacks conserved residue(s) required for the propagation of feature annotation.</text>
</comment>
<keyword evidence="3 4" id="KW-0012">Acyltransferase</keyword>
<keyword evidence="7" id="KW-1185">Reference proteome</keyword>
<dbReference type="GO" id="GO:0034069">
    <property type="term" value="F:aminoglycoside N-acetyltransferase activity"/>
    <property type="evidence" value="ECO:0007669"/>
    <property type="project" value="TreeGrafter"/>
</dbReference>
<dbReference type="Pfam" id="PF13527">
    <property type="entry name" value="Acetyltransf_9"/>
    <property type="match status" value="1"/>
</dbReference>
<evidence type="ECO:0000259" key="5">
    <source>
        <dbReference type="PROSITE" id="PS51186"/>
    </source>
</evidence>
<dbReference type="NCBIfam" id="NF002367">
    <property type="entry name" value="PRK01346.1-4"/>
    <property type="match status" value="1"/>
</dbReference>
<dbReference type="OrthoDB" id="8399956at2"/>
<dbReference type="InterPro" id="IPR036527">
    <property type="entry name" value="SCP2_sterol-bd_dom_sf"/>
</dbReference>
<proteinExistence type="inferred from homology"/>
<name>A0A3G8ZNQ6_9ACTN</name>
<dbReference type="PANTHER" id="PTHR37817">
    <property type="entry name" value="N-ACETYLTRANSFERASE EIS"/>
    <property type="match status" value="1"/>
</dbReference>
<dbReference type="AlphaFoldDB" id="A0A3G8ZNQ6"/>
<feature type="active site" description="Proton acceptor; via carboxylate" evidence="4">
    <location>
        <position position="406"/>
    </location>
</feature>
<evidence type="ECO:0000313" key="7">
    <source>
        <dbReference type="Proteomes" id="UP000268084"/>
    </source>
</evidence>
<protein>
    <submittedName>
        <fullName evidence="6">GNAT family N-acetyltransferase</fullName>
    </submittedName>
</protein>
<dbReference type="SUPFAM" id="SSF55718">
    <property type="entry name" value="SCP-like"/>
    <property type="match status" value="1"/>
</dbReference>
<dbReference type="InterPro" id="IPR022902">
    <property type="entry name" value="NAcTrfase_Eis"/>
</dbReference>
<dbReference type="Gene3D" id="3.40.630.30">
    <property type="match status" value="2"/>
</dbReference>
<dbReference type="Proteomes" id="UP000268084">
    <property type="component" value="Chromosome"/>
</dbReference>
<dbReference type="EMBL" id="CP034170">
    <property type="protein sequence ID" value="AZI58929.1"/>
    <property type="molecule type" value="Genomic_DNA"/>
</dbReference>
<feature type="binding site" evidence="4">
    <location>
        <begin position="89"/>
        <end position="94"/>
    </location>
    <ligand>
        <name>acetyl-CoA</name>
        <dbReference type="ChEBI" id="CHEBI:57288"/>
    </ligand>
</feature>
<dbReference type="RefSeq" id="WP_124799833.1">
    <property type="nucleotide sequence ID" value="NZ_CP034170.1"/>
</dbReference>
<dbReference type="Gene3D" id="3.30.1050.10">
    <property type="entry name" value="SCP2 sterol-binding domain"/>
    <property type="match status" value="1"/>
</dbReference>
<evidence type="ECO:0000256" key="1">
    <source>
        <dbReference type="ARBA" id="ARBA00009213"/>
    </source>
</evidence>
<dbReference type="PROSITE" id="PS51186">
    <property type="entry name" value="GNAT"/>
    <property type="match status" value="1"/>
</dbReference>
<dbReference type="InterPro" id="IPR051554">
    <property type="entry name" value="Acetyltransferase_Eis"/>
</dbReference>
<accession>A0A3G8ZNQ6</accession>
<dbReference type="Pfam" id="PF17668">
    <property type="entry name" value="Acetyltransf_17"/>
    <property type="match status" value="1"/>
</dbReference>
<sequence>MVHDIRTITDDELPAWTAAVSTGFFRTTGDAGAELRRAWMELDRTWGAFDGAEIAATARSFPTSMTVPGGNGIDVSALTAVTTTSTHRRRGLASRLVHADLVAAKERGEIASVLIAAEWPIYGRFGFGPSTESQRAVIDARAGRLREPIAGSVEFIERAVAREIVPPVYDGHRVRYVGEIQRLPHFWDLELGVVVDPAWPAPKAGFFVRATDGDGASGLVSYSYEDKEKGRVPASEVTVNFMFAPNPTVEALLWQHLLALDLVATITVGEMPADSVLPWLLTDGRHVQFQHRSDFHWLRPLDVPKMLTSRAFHASGSVVLEIIDSLGFTGGRYALDATPSGATCVATTASADLTMGVAACGSLYLGGHRLRTLAAAGLIDVHSQGAADVLDSLLHSPTAPFSATWF</sequence>
<reference evidence="6 7" key="2">
    <citation type="submission" date="2018-12" db="EMBL/GenBank/DDBJ databases">
        <title>Nakamurella antarcticus sp. nov., isolated from Antarctica South Shetland Islands soil.</title>
        <authorList>
            <person name="Peng F."/>
        </authorList>
    </citation>
    <scope>NUCLEOTIDE SEQUENCE [LARGE SCALE GENOMIC DNA]</scope>
    <source>
        <strain evidence="6 7">S14-144</strain>
    </source>
</reference>
<dbReference type="SUPFAM" id="SSF55729">
    <property type="entry name" value="Acyl-CoA N-acyltransferases (Nat)"/>
    <property type="match status" value="1"/>
</dbReference>
<dbReference type="GO" id="GO:0030649">
    <property type="term" value="P:aminoglycoside antibiotic catabolic process"/>
    <property type="evidence" value="ECO:0007669"/>
    <property type="project" value="TreeGrafter"/>
</dbReference>
<dbReference type="InterPro" id="IPR025559">
    <property type="entry name" value="Eis_dom"/>
</dbReference>
<evidence type="ECO:0000256" key="4">
    <source>
        <dbReference type="HAMAP-Rule" id="MF_01812"/>
    </source>
</evidence>
<dbReference type="InterPro" id="IPR041380">
    <property type="entry name" value="Acetyltransf_17"/>
</dbReference>
<dbReference type="HAMAP" id="MF_01812">
    <property type="entry name" value="Eis"/>
    <property type="match status" value="1"/>
</dbReference>
<gene>
    <name evidence="6" type="ORF">EH165_13050</name>
</gene>
<keyword evidence="2 4" id="KW-0808">Transferase</keyword>
<feature type="active site" description="Proton donor" evidence="4">
    <location>
        <position position="122"/>
    </location>
</feature>
<feature type="domain" description="N-acetyltransferase" evidence="5">
    <location>
        <begin position="3"/>
        <end position="150"/>
    </location>
</feature>
<dbReference type="InterPro" id="IPR016181">
    <property type="entry name" value="Acyl_CoA_acyltransferase"/>
</dbReference>
<dbReference type="PANTHER" id="PTHR37817:SF1">
    <property type="entry name" value="N-ACETYLTRANSFERASE EIS"/>
    <property type="match status" value="1"/>
</dbReference>
<dbReference type="KEGG" id="nak:EH165_13050"/>